<dbReference type="AlphaFoldDB" id="A0A5B9D9E8"/>
<dbReference type="GeneID" id="41329629"/>
<name>A0A5B9D9E8_9ARCH</name>
<reference evidence="1 2" key="1">
    <citation type="journal article" date="2020" name="Nature">
        <title>Isolation of an archaeon at the prokaryote-eukaryote interface.</title>
        <authorList>
            <person name="Imachi H."/>
            <person name="Nobu M.K."/>
            <person name="Nakahara N."/>
            <person name="Morono Y."/>
            <person name="Ogawara M."/>
            <person name="Takaki Y."/>
            <person name="Takano Y."/>
            <person name="Uematsu K."/>
            <person name="Ikuta T."/>
            <person name="Ito M."/>
            <person name="Matsui Y."/>
            <person name="Miyazaki M."/>
            <person name="Murata K."/>
            <person name="Saito Y."/>
            <person name="Sakai S."/>
            <person name="Song C."/>
            <person name="Tasumi E."/>
            <person name="Yamanaka Y."/>
            <person name="Yamaguchi T."/>
            <person name="Kamagata Y."/>
            <person name="Tamaki H."/>
            <person name="Takai K."/>
        </authorList>
    </citation>
    <scope>NUCLEOTIDE SEQUENCE [LARGE SCALE GENOMIC DNA]</scope>
    <source>
        <strain evidence="1 2">MK-D1</strain>
    </source>
</reference>
<dbReference type="KEGG" id="psyt:DSAG12_01636"/>
<dbReference type="InterPro" id="IPR011990">
    <property type="entry name" value="TPR-like_helical_dom_sf"/>
</dbReference>
<accession>A0A5B9D9E8</accession>
<protein>
    <recommendedName>
        <fullName evidence="3">Tetratricopeptide repeat protein</fullName>
    </recommendedName>
</protein>
<evidence type="ECO:0000313" key="2">
    <source>
        <dbReference type="Proteomes" id="UP000321408"/>
    </source>
</evidence>
<gene>
    <name evidence="1" type="ORF">DSAG12_01636</name>
</gene>
<keyword evidence="2" id="KW-1185">Reference proteome</keyword>
<sequence>MSLDKKADELESKIKKLKKSKDYEQMIPIFMELKDIYKKLNFTFLANKAETEMYKYQKHIEQSKLSQNFLGDKKSELNQRKKQEIVKKIQETTAKLPTPPSNFQDNQTNKNFNQDIKKSRAEKIRDLKRKKEIEQQNVDKANAILDKAQSHMKKKDFELAAKFYNESSDIFKEIGWNQQASMLKKEALHMQELQEEYLKKMEIIKLKKQKEQEMYDTRASKIMAEKEEKIRLEQEALNKLPPEIQRKIDLAKIFLQKTELMESKGKIEKSLVRYKYLLELYEDIPDTNDQKGMVLEKIKELEKK</sequence>
<dbReference type="Proteomes" id="UP000321408">
    <property type="component" value="Chromosome"/>
</dbReference>
<organism evidence="1 2">
    <name type="scientific">Promethearchaeum syntrophicum</name>
    <dbReference type="NCBI Taxonomy" id="2594042"/>
    <lineage>
        <taxon>Archaea</taxon>
        <taxon>Promethearchaeati</taxon>
        <taxon>Promethearchaeota</taxon>
        <taxon>Promethearchaeia</taxon>
        <taxon>Promethearchaeales</taxon>
        <taxon>Promethearchaeaceae</taxon>
        <taxon>Promethearchaeum</taxon>
    </lineage>
</organism>
<evidence type="ECO:0000313" key="1">
    <source>
        <dbReference type="EMBL" id="QEE15809.1"/>
    </source>
</evidence>
<dbReference type="Gene3D" id="1.25.40.10">
    <property type="entry name" value="Tetratricopeptide repeat domain"/>
    <property type="match status" value="1"/>
</dbReference>
<dbReference type="EMBL" id="CP042905">
    <property type="protein sequence ID" value="QEE15809.1"/>
    <property type="molecule type" value="Genomic_DNA"/>
</dbReference>
<dbReference type="SUPFAM" id="SSF48452">
    <property type="entry name" value="TPR-like"/>
    <property type="match status" value="1"/>
</dbReference>
<reference evidence="1 2" key="2">
    <citation type="journal article" date="2024" name="Int. J. Syst. Evol. Microbiol.">
        <title>Promethearchaeum syntrophicum gen. nov., sp. nov., an anaerobic, obligately syntrophic archaeon, the first isolate of the lineage 'Asgard' archaea, and proposal of the new archaeal phylum Promethearchaeota phyl. nov. and kingdom Promethearchaeati regn. nov.</title>
        <authorList>
            <person name="Imachi H."/>
            <person name="Nobu M.K."/>
            <person name="Kato S."/>
            <person name="Takaki Y."/>
            <person name="Miyazaki M."/>
            <person name="Miyata M."/>
            <person name="Ogawara M."/>
            <person name="Saito Y."/>
            <person name="Sakai S."/>
            <person name="Tahara Y.O."/>
            <person name="Takano Y."/>
            <person name="Tasumi E."/>
            <person name="Uematsu K."/>
            <person name="Yoshimura T."/>
            <person name="Itoh T."/>
            <person name="Ohkuma M."/>
            <person name="Takai K."/>
        </authorList>
    </citation>
    <scope>NUCLEOTIDE SEQUENCE [LARGE SCALE GENOMIC DNA]</scope>
    <source>
        <strain evidence="1 2">MK-D1</strain>
    </source>
</reference>
<evidence type="ECO:0008006" key="3">
    <source>
        <dbReference type="Google" id="ProtNLM"/>
    </source>
</evidence>
<dbReference type="RefSeq" id="WP_147662708.1">
    <property type="nucleotide sequence ID" value="NZ_CP042905.2"/>
</dbReference>
<proteinExistence type="predicted"/>